<gene>
    <name evidence="1" type="ORF">I4F81_002602</name>
</gene>
<proteinExistence type="predicted"/>
<comment type="caution">
    <text evidence="1">The sequence shown here is derived from an EMBL/GenBank/DDBJ whole genome shotgun (WGS) entry which is preliminary data.</text>
</comment>
<dbReference type="EMBL" id="CM020618">
    <property type="protein sequence ID" value="KAK1860010.1"/>
    <property type="molecule type" value="Genomic_DNA"/>
</dbReference>
<reference evidence="1" key="1">
    <citation type="submission" date="2019-11" db="EMBL/GenBank/DDBJ databases">
        <title>Nori genome reveals adaptations in red seaweeds to the harsh intertidal environment.</title>
        <authorList>
            <person name="Wang D."/>
            <person name="Mao Y."/>
        </authorList>
    </citation>
    <scope>NUCLEOTIDE SEQUENCE</scope>
    <source>
        <tissue evidence="1">Gametophyte</tissue>
    </source>
</reference>
<keyword evidence="2" id="KW-1185">Reference proteome</keyword>
<sequence length="207" mass="21259">MAPENLAASREQARCADAGMSALASAWAGAVTNTTGQLSGVVSDDAASTAVALIGGRQAEAEAQTAARLQRSARALEAPTGSYRLEARAEDEITAGAGGGSGMPGSHRPAALSGSARGPPRMSPTEVAASLTEWVFGDEEGAEREAFKVFVHEAAAEYGIRGSTLGGSADVGTLVTNLFSRFPDGDKALGSHRTSCRDWIASVRREH</sequence>
<evidence type="ECO:0000313" key="2">
    <source>
        <dbReference type="Proteomes" id="UP000798662"/>
    </source>
</evidence>
<protein>
    <submittedName>
        <fullName evidence="1">Uncharacterized protein</fullName>
    </submittedName>
</protein>
<organism evidence="1 2">
    <name type="scientific">Pyropia yezoensis</name>
    <name type="common">Susabi-nori</name>
    <name type="synonym">Porphyra yezoensis</name>
    <dbReference type="NCBI Taxonomy" id="2788"/>
    <lineage>
        <taxon>Eukaryota</taxon>
        <taxon>Rhodophyta</taxon>
        <taxon>Bangiophyceae</taxon>
        <taxon>Bangiales</taxon>
        <taxon>Bangiaceae</taxon>
        <taxon>Pyropia</taxon>
    </lineage>
</organism>
<evidence type="ECO:0000313" key="1">
    <source>
        <dbReference type="EMBL" id="KAK1860010.1"/>
    </source>
</evidence>
<accession>A0ACC3BPV4</accession>
<dbReference type="Proteomes" id="UP000798662">
    <property type="component" value="Chromosome 1"/>
</dbReference>
<name>A0ACC3BPV4_PYRYE</name>